<keyword evidence="4 11" id="KW-0347">Helicase</keyword>
<evidence type="ECO:0000256" key="5">
    <source>
        <dbReference type="ARBA" id="ARBA00022840"/>
    </source>
</evidence>
<dbReference type="GO" id="GO:0033202">
    <property type="term" value="C:DNA helicase complex"/>
    <property type="evidence" value="ECO:0007669"/>
    <property type="project" value="TreeGrafter"/>
</dbReference>
<keyword evidence="2 11" id="KW-0547">Nucleotide-binding</keyword>
<dbReference type="SUPFAM" id="SSF52540">
    <property type="entry name" value="P-loop containing nucleoside triphosphate hydrolases"/>
    <property type="match status" value="1"/>
</dbReference>
<dbReference type="InterPro" id="IPR027417">
    <property type="entry name" value="P-loop_NTPase"/>
</dbReference>
<keyword evidence="3 11" id="KW-0378">Hydrolase</keyword>
<name>A0A1F7Z467_9BACT</name>
<accession>A0A1F7Z467</accession>
<protein>
    <recommendedName>
        <fullName evidence="9">DNA 3'-5' helicase</fullName>
        <ecNumber evidence="9">5.6.2.4</ecNumber>
    </recommendedName>
</protein>
<keyword evidence="5 11" id="KW-0067">ATP-binding</keyword>
<dbReference type="GO" id="GO:0016887">
    <property type="term" value="F:ATP hydrolysis activity"/>
    <property type="evidence" value="ECO:0007669"/>
    <property type="project" value="RHEA"/>
</dbReference>
<gene>
    <name evidence="14" type="ORF">A3D01_01310</name>
</gene>
<dbReference type="EMBL" id="MGGR01000016">
    <property type="protein sequence ID" value="OGM33575.1"/>
    <property type="molecule type" value="Genomic_DNA"/>
</dbReference>
<evidence type="ECO:0000256" key="6">
    <source>
        <dbReference type="ARBA" id="ARBA00023125"/>
    </source>
</evidence>
<evidence type="ECO:0000313" key="15">
    <source>
        <dbReference type="Proteomes" id="UP000177169"/>
    </source>
</evidence>
<dbReference type="GO" id="GO:0005829">
    <property type="term" value="C:cytosol"/>
    <property type="evidence" value="ECO:0007669"/>
    <property type="project" value="TreeGrafter"/>
</dbReference>
<dbReference type="Proteomes" id="UP000177169">
    <property type="component" value="Unassembled WGS sequence"/>
</dbReference>
<feature type="binding site" evidence="11">
    <location>
        <begin position="28"/>
        <end position="35"/>
    </location>
    <ligand>
        <name>ATP</name>
        <dbReference type="ChEBI" id="CHEBI:30616"/>
    </ligand>
</feature>
<feature type="domain" description="UvrD-like helicase ATP-binding" evidence="12">
    <location>
        <begin position="7"/>
        <end position="284"/>
    </location>
</feature>
<dbReference type="PROSITE" id="PS51198">
    <property type="entry name" value="UVRD_HELICASE_ATP_BIND"/>
    <property type="match status" value="1"/>
</dbReference>
<dbReference type="CDD" id="cd18807">
    <property type="entry name" value="SF1_C_UvrD"/>
    <property type="match status" value="1"/>
</dbReference>
<evidence type="ECO:0000256" key="2">
    <source>
        <dbReference type="ARBA" id="ARBA00022741"/>
    </source>
</evidence>
<dbReference type="Gene3D" id="3.40.50.300">
    <property type="entry name" value="P-loop containing nucleotide triphosphate hydrolases"/>
    <property type="match status" value="3"/>
</dbReference>
<dbReference type="STRING" id="1802505.A3D01_01310"/>
<dbReference type="PANTHER" id="PTHR11070">
    <property type="entry name" value="UVRD / RECB / PCRA DNA HELICASE FAMILY MEMBER"/>
    <property type="match status" value="1"/>
</dbReference>
<dbReference type="Gene3D" id="1.10.486.10">
    <property type="entry name" value="PCRA, domain 4"/>
    <property type="match status" value="2"/>
</dbReference>
<dbReference type="Pfam" id="PF00580">
    <property type="entry name" value="UvrD-helicase"/>
    <property type="match status" value="1"/>
</dbReference>
<dbReference type="InterPro" id="IPR000212">
    <property type="entry name" value="DNA_helicase_UvrD/REP"/>
</dbReference>
<dbReference type="EC" id="5.6.2.4" evidence="9"/>
<dbReference type="FunFam" id="1.10.10.160:FF:000001">
    <property type="entry name" value="ATP-dependent DNA helicase"/>
    <property type="match status" value="1"/>
</dbReference>
<dbReference type="GO" id="GO:0003677">
    <property type="term" value="F:DNA binding"/>
    <property type="evidence" value="ECO:0007669"/>
    <property type="project" value="UniProtKB-KW"/>
</dbReference>
<evidence type="ECO:0000256" key="7">
    <source>
        <dbReference type="ARBA" id="ARBA00023235"/>
    </source>
</evidence>
<dbReference type="Pfam" id="PF13361">
    <property type="entry name" value="UvrD_C"/>
    <property type="match status" value="2"/>
</dbReference>
<keyword evidence="6" id="KW-0238">DNA-binding</keyword>
<dbReference type="InterPro" id="IPR014016">
    <property type="entry name" value="UvrD-like_ATP-bd"/>
</dbReference>
<dbReference type="PANTHER" id="PTHR11070:SF2">
    <property type="entry name" value="ATP-DEPENDENT DNA HELICASE SRS2"/>
    <property type="match status" value="1"/>
</dbReference>
<evidence type="ECO:0000256" key="3">
    <source>
        <dbReference type="ARBA" id="ARBA00022801"/>
    </source>
</evidence>
<dbReference type="GO" id="GO:0043138">
    <property type="term" value="F:3'-5' DNA helicase activity"/>
    <property type="evidence" value="ECO:0007669"/>
    <property type="project" value="UniProtKB-EC"/>
</dbReference>
<feature type="domain" description="UvrD-like helicase C-terminal" evidence="13">
    <location>
        <begin position="285"/>
        <end position="520"/>
    </location>
</feature>
<reference evidence="14 15" key="1">
    <citation type="journal article" date="2016" name="Nat. Commun.">
        <title>Thousands of microbial genomes shed light on interconnected biogeochemical processes in an aquifer system.</title>
        <authorList>
            <person name="Anantharaman K."/>
            <person name="Brown C.T."/>
            <person name="Hug L.A."/>
            <person name="Sharon I."/>
            <person name="Castelle C.J."/>
            <person name="Probst A.J."/>
            <person name="Thomas B.C."/>
            <person name="Singh A."/>
            <person name="Wilkins M.J."/>
            <person name="Karaoz U."/>
            <person name="Brodie E.L."/>
            <person name="Williams K.H."/>
            <person name="Hubbard S.S."/>
            <person name="Banfield J.F."/>
        </authorList>
    </citation>
    <scope>NUCLEOTIDE SEQUENCE [LARGE SCALE GENOMIC DNA]</scope>
</reference>
<evidence type="ECO:0000256" key="11">
    <source>
        <dbReference type="PROSITE-ProRule" id="PRU00560"/>
    </source>
</evidence>
<dbReference type="PROSITE" id="PS51217">
    <property type="entry name" value="UVRD_HELICASE_CTER"/>
    <property type="match status" value="1"/>
</dbReference>
<evidence type="ECO:0000256" key="4">
    <source>
        <dbReference type="ARBA" id="ARBA00022806"/>
    </source>
</evidence>
<dbReference type="InterPro" id="IPR013986">
    <property type="entry name" value="DExx_box_DNA_helicase_dom_sf"/>
</dbReference>
<dbReference type="InterPro" id="IPR014017">
    <property type="entry name" value="DNA_helicase_UvrD-like_C"/>
</dbReference>
<comment type="catalytic activity">
    <reaction evidence="10">
        <text>ATP + H2O = ADP + phosphate + H(+)</text>
        <dbReference type="Rhea" id="RHEA:13065"/>
        <dbReference type="ChEBI" id="CHEBI:15377"/>
        <dbReference type="ChEBI" id="CHEBI:15378"/>
        <dbReference type="ChEBI" id="CHEBI:30616"/>
        <dbReference type="ChEBI" id="CHEBI:43474"/>
        <dbReference type="ChEBI" id="CHEBI:456216"/>
        <dbReference type="EC" id="5.6.2.4"/>
    </reaction>
</comment>
<evidence type="ECO:0000259" key="12">
    <source>
        <dbReference type="PROSITE" id="PS51198"/>
    </source>
</evidence>
<proteinExistence type="inferred from homology"/>
<dbReference type="GO" id="GO:0000725">
    <property type="term" value="P:recombinational repair"/>
    <property type="evidence" value="ECO:0007669"/>
    <property type="project" value="TreeGrafter"/>
</dbReference>
<dbReference type="Gene3D" id="1.10.10.160">
    <property type="match status" value="1"/>
</dbReference>
<comment type="catalytic activity">
    <reaction evidence="8">
        <text>Couples ATP hydrolysis with the unwinding of duplex DNA by translocating in the 3'-5' direction.</text>
        <dbReference type="EC" id="5.6.2.4"/>
    </reaction>
</comment>
<dbReference type="AlphaFoldDB" id="A0A1F7Z467"/>
<evidence type="ECO:0000256" key="8">
    <source>
        <dbReference type="ARBA" id="ARBA00034617"/>
    </source>
</evidence>
<organism evidence="14 15">
    <name type="scientific">Candidatus Woesebacteria bacterium RIFCSPHIGHO2_02_FULL_39_13</name>
    <dbReference type="NCBI Taxonomy" id="1802505"/>
    <lineage>
        <taxon>Bacteria</taxon>
        <taxon>Candidatus Woeseibacteriota</taxon>
    </lineage>
</organism>
<comment type="caution">
    <text evidence="14">The sequence shown here is derived from an EMBL/GenBank/DDBJ whole genome shotgun (WGS) entry which is preliminary data.</text>
</comment>
<evidence type="ECO:0000256" key="10">
    <source>
        <dbReference type="ARBA" id="ARBA00048988"/>
    </source>
</evidence>
<dbReference type="GO" id="GO:0005524">
    <property type="term" value="F:ATP binding"/>
    <property type="evidence" value="ECO:0007669"/>
    <property type="project" value="UniProtKB-UniRule"/>
</dbReference>
<keyword evidence="7" id="KW-0413">Isomerase</keyword>
<evidence type="ECO:0000256" key="1">
    <source>
        <dbReference type="ARBA" id="ARBA00009922"/>
    </source>
</evidence>
<comment type="similarity">
    <text evidence="1">Belongs to the helicase family. UvrD subfamily.</text>
</comment>
<sequence length="627" mass="72075">MADKFLNNLNARQQEAVTFSGGPLLVLAGAGSGKTRVLTYRVAWFIDQGRVRSENVLLLTFTNKAATEMKERVLNLIHEVPAFAGTFHSFCVRVLRKDGLAIDIPANFLIYDEDDSKEIIKEILTELNLSTDKYNPNAISSQISEAKNQMLTPSLYAELVRGEWQEKVFKIWTEYEKLLKKVGALDFDDLLLKAVKLFDESPETLTRWQDVLTHIFVDEWQDTNKVQYKLTKQLVEQNENLTAVGDAAQSIYSWRGADFRNINNLIRDYPKLKVINLEQNYRSTQTILDAANSVIKRNTLHPILKLWTDKVGSEKIKVYRARSELDEAQFVLGEVDKLITQGLEFHDFAILYRTNAQSRVLEEAFLHAGIPYTLVGGVRFYSRKEVKDVISFLRLLVNPKDRVSKKRIEKLGIRQVERFQNFEKDLPENWSEKLTTLSLMDAMFQKTDYLSKYHKETEENLARLENIKELRSVATAFPNLTEFLENVALVEAEQSEKGIVRHQEESKGKVTLMTLHAAKGLEFPTVFIVGMEEGLFPHARSLFDMNQLEEERRLAYVGITRAKDILYLTYAGRRLYFGQRASNPPSRFIIDIPENLLEGVENSYLEIEESDNTDTIDLDALDDSINF</sequence>
<evidence type="ECO:0000313" key="14">
    <source>
        <dbReference type="EMBL" id="OGM33575.1"/>
    </source>
</evidence>
<dbReference type="CDD" id="cd17932">
    <property type="entry name" value="DEXQc_UvrD"/>
    <property type="match status" value="1"/>
</dbReference>
<evidence type="ECO:0000256" key="9">
    <source>
        <dbReference type="ARBA" id="ARBA00034808"/>
    </source>
</evidence>
<dbReference type="GO" id="GO:0009314">
    <property type="term" value="P:response to radiation"/>
    <property type="evidence" value="ECO:0007669"/>
    <property type="project" value="UniProtKB-ARBA"/>
</dbReference>
<evidence type="ECO:0000259" key="13">
    <source>
        <dbReference type="PROSITE" id="PS51217"/>
    </source>
</evidence>